<dbReference type="CDD" id="cd02969">
    <property type="entry name" value="PRX_like1"/>
    <property type="match status" value="1"/>
</dbReference>
<dbReference type="Gene3D" id="3.40.30.10">
    <property type="entry name" value="Glutaredoxin"/>
    <property type="match status" value="1"/>
</dbReference>
<comment type="caution">
    <text evidence="3">The sequence shown here is derived from an EMBL/GenBank/DDBJ whole genome shotgun (WGS) entry which is preliminary data.</text>
</comment>
<name>A0A2S7T091_9BACT</name>
<dbReference type="SUPFAM" id="SSF52833">
    <property type="entry name" value="Thioredoxin-like"/>
    <property type="match status" value="1"/>
</dbReference>
<reference evidence="3 4" key="1">
    <citation type="submission" date="2018-01" db="EMBL/GenBank/DDBJ databases">
        <title>A novel member of the phylum Bacteroidetes isolated from glacier ice.</title>
        <authorList>
            <person name="Liu Q."/>
            <person name="Xin Y.-H."/>
        </authorList>
    </citation>
    <scope>NUCLEOTIDE SEQUENCE [LARGE SCALE GENOMIC DNA]</scope>
    <source>
        <strain evidence="3 4">RB1R16</strain>
    </source>
</reference>
<dbReference type="GO" id="GO:0016491">
    <property type="term" value="F:oxidoreductase activity"/>
    <property type="evidence" value="ECO:0007669"/>
    <property type="project" value="InterPro"/>
</dbReference>
<dbReference type="Proteomes" id="UP000239872">
    <property type="component" value="Unassembled WGS sequence"/>
</dbReference>
<keyword evidence="1" id="KW-0732">Signal</keyword>
<dbReference type="InterPro" id="IPR047262">
    <property type="entry name" value="PRX-like1"/>
</dbReference>
<proteinExistence type="predicted"/>
<feature type="domain" description="Thioredoxin" evidence="2">
    <location>
        <begin position="28"/>
        <end position="184"/>
    </location>
</feature>
<feature type="chain" id="PRO_5015585893" description="Thioredoxin domain-containing protein" evidence="1">
    <location>
        <begin position="23"/>
        <end position="203"/>
    </location>
</feature>
<sequence>MKTTLFSVCTIIAMSTATVVFAQSTDKLNPGDAMPAATVAMKNTDGKTMTLKSAIAKNGLLVMFSCNTCPFVIKNQPVTTKTIEYAKAHNVGMVIINSNEAKRDGEDSYKEMVNYAKKQGYSVPYLIDDNSKVADEFGANHTPEVFLFDNTGKLVYKGAMNDNPGDPTAYKKVFINDAIDAMLMGKEVNPKVTKSIGCSIKRK</sequence>
<organism evidence="3 4">
    <name type="scientific">Flavipsychrobacter stenotrophus</name>
    <dbReference type="NCBI Taxonomy" id="2077091"/>
    <lineage>
        <taxon>Bacteria</taxon>
        <taxon>Pseudomonadati</taxon>
        <taxon>Bacteroidota</taxon>
        <taxon>Chitinophagia</taxon>
        <taxon>Chitinophagales</taxon>
        <taxon>Chitinophagaceae</taxon>
        <taxon>Flavipsychrobacter</taxon>
    </lineage>
</organism>
<dbReference type="RefSeq" id="WP_105037175.1">
    <property type="nucleotide sequence ID" value="NZ_PPSL01000001.1"/>
</dbReference>
<evidence type="ECO:0000313" key="3">
    <source>
        <dbReference type="EMBL" id="PQJ12291.1"/>
    </source>
</evidence>
<dbReference type="PANTHER" id="PTHR43640">
    <property type="entry name" value="OS07G0260300 PROTEIN"/>
    <property type="match status" value="1"/>
</dbReference>
<dbReference type="EMBL" id="PPSL01000001">
    <property type="protein sequence ID" value="PQJ12291.1"/>
    <property type="molecule type" value="Genomic_DNA"/>
</dbReference>
<accession>A0A2S7T091</accession>
<evidence type="ECO:0000313" key="4">
    <source>
        <dbReference type="Proteomes" id="UP000239872"/>
    </source>
</evidence>
<protein>
    <recommendedName>
        <fullName evidence="2">Thioredoxin domain-containing protein</fullName>
    </recommendedName>
</protein>
<dbReference type="PANTHER" id="PTHR43640:SF1">
    <property type="entry name" value="THIOREDOXIN-DEPENDENT PEROXIREDOXIN"/>
    <property type="match status" value="1"/>
</dbReference>
<keyword evidence="4" id="KW-1185">Reference proteome</keyword>
<dbReference type="AlphaFoldDB" id="A0A2S7T091"/>
<dbReference type="InterPro" id="IPR013766">
    <property type="entry name" value="Thioredoxin_domain"/>
</dbReference>
<gene>
    <name evidence="3" type="ORF">CJD36_000595</name>
</gene>
<dbReference type="Pfam" id="PF08534">
    <property type="entry name" value="Redoxin"/>
    <property type="match status" value="1"/>
</dbReference>
<dbReference type="InterPro" id="IPR036249">
    <property type="entry name" value="Thioredoxin-like_sf"/>
</dbReference>
<evidence type="ECO:0000256" key="1">
    <source>
        <dbReference type="SAM" id="SignalP"/>
    </source>
</evidence>
<dbReference type="InterPro" id="IPR013740">
    <property type="entry name" value="Redoxin"/>
</dbReference>
<feature type="signal peptide" evidence="1">
    <location>
        <begin position="1"/>
        <end position="22"/>
    </location>
</feature>
<dbReference type="PROSITE" id="PS51352">
    <property type="entry name" value="THIOREDOXIN_2"/>
    <property type="match status" value="1"/>
</dbReference>
<evidence type="ECO:0000259" key="2">
    <source>
        <dbReference type="PROSITE" id="PS51352"/>
    </source>
</evidence>
<dbReference type="OrthoDB" id="9809746at2"/>